<accession>A0AA41QWZ7</accession>
<evidence type="ECO:0000313" key="2">
    <source>
        <dbReference type="EMBL" id="MCI4659297.1"/>
    </source>
</evidence>
<feature type="domain" description="SnoaL-like" evidence="1">
    <location>
        <begin position="11"/>
        <end position="109"/>
    </location>
</feature>
<evidence type="ECO:0000259" key="1">
    <source>
        <dbReference type="Pfam" id="PF12680"/>
    </source>
</evidence>
<dbReference type="InterPro" id="IPR037401">
    <property type="entry name" value="SnoaL-like"/>
</dbReference>
<dbReference type="SUPFAM" id="SSF54427">
    <property type="entry name" value="NTF2-like"/>
    <property type="match status" value="1"/>
</dbReference>
<dbReference type="Proteomes" id="UP001165341">
    <property type="component" value="Unassembled WGS sequence"/>
</dbReference>
<organism evidence="2 3">
    <name type="scientific">Cryobacterium zhongshanensis</name>
    <dbReference type="NCBI Taxonomy" id="2928153"/>
    <lineage>
        <taxon>Bacteria</taxon>
        <taxon>Bacillati</taxon>
        <taxon>Actinomycetota</taxon>
        <taxon>Actinomycetes</taxon>
        <taxon>Micrococcales</taxon>
        <taxon>Microbacteriaceae</taxon>
        <taxon>Cryobacterium</taxon>
    </lineage>
</organism>
<dbReference type="RefSeq" id="WP_243012841.1">
    <property type="nucleotide sequence ID" value="NZ_JALGAR010000004.1"/>
</dbReference>
<proteinExistence type="predicted"/>
<gene>
    <name evidence="2" type="ORF">MQH31_15930</name>
</gene>
<dbReference type="EMBL" id="JALGAR010000004">
    <property type="protein sequence ID" value="MCI4659297.1"/>
    <property type="molecule type" value="Genomic_DNA"/>
</dbReference>
<protein>
    <submittedName>
        <fullName evidence="2">Nuclear transport factor 2 family protein</fullName>
    </submittedName>
</protein>
<dbReference type="AlphaFoldDB" id="A0AA41QWZ7"/>
<dbReference type="Gene3D" id="3.10.450.50">
    <property type="match status" value="1"/>
</dbReference>
<reference evidence="2" key="1">
    <citation type="submission" date="2022-03" db="EMBL/GenBank/DDBJ databases">
        <title>Cryobacterium sp. nov. strain ZS14-85, isolated from Antarctic soil.</title>
        <authorList>
            <person name="Li J."/>
            <person name="Niu G."/>
        </authorList>
    </citation>
    <scope>NUCLEOTIDE SEQUENCE</scope>
    <source>
        <strain evidence="2">ZS14-85</strain>
    </source>
</reference>
<evidence type="ECO:0000313" key="3">
    <source>
        <dbReference type="Proteomes" id="UP001165341"/>
    </source>
</evidence>
<dbReference type="InterPro" id="IPR032710">
    <property type="entry name" value="NTF2-like_dom_sf"/>
</dbReference>
<sequence>MNSISPDVLVSTYLKALSTADADLAINLFTPDGVVDSPLYGVQPARDFYPALFADTAESVLTLRETLLSADAKTLAFWFDFDWVLANGTPAPFTVVDVAELDEGGLIRRLHIVYDTHPIRGSWQIQNQG</sequence>
<name>A0AA41QWZ7_9MICO</name>
<comment type="caution">
    <text evidence="2">The sequence shown here is derived from an EMBL/GenBank/DDBJ whole genome shotgun (WGS) entry which is preliminary data.</text>
</comment>
<dbReference type="Pfam" id="PF12680">
    <property type="entry name" value="SnoaL_2"/>
    <property type="match status" value="1"/>
</dbReference>
<keyword evidence="3" id="KW-1185">Reference proteome</keyword>